<keyword evidence="1" id="KW-0732">Signal</keyword>
<name>A0ABS1C2Q0_9BACT</name>
<evidence type="ECO:0000313" key="3">
    <source>
        <dbReference type="Proteomes" id="UP000644147"/>
    </source>
</evidence>
<dbReference type="Gene3D" id="2.40.160.130">
    <property type="entry name" value="Capsule assembly protein Wzi"/>
    <property type="match status" value="1"/>
</dbReference>
<sequence>MKFIFSFFLLFATVFSVSAQSTYVPLDADKYRLIDRYALKYADSIPELHTSIKPYKRETVAKLAQKVLRHETNLSKADRFNLTYLLQDNWDYVQTEAPQFSTDSSGNKVAVTEVFPAEDFNESRKPILKHFYRNKTDLFHVETEDFTLRLNPVLHFQLGKDSDSEGLRYINTRGLQAEGTIDKKLSFYTFIGENQALFPQYVNDRIARDTIVPHEGYWKNFKEDGYDFFTARGYVNYALSKHINIQLGHDKNFIGNGYRSLILSDYAPGYFFLKLNTQVWKLQYENIFASMNADHSIGDKLYPKKYFAYHHLSYNIKPNLNVGVFESVIFARGKGNFELEYLNPIIFYRSVEQQLGSEDNALLGLDFKWNIKKRVQLYGQVMLDEFLLSAIKERNGWWANKQGAQLGAKYVDAFGLENLDLQGEFNYLRPYLYQHESRFTNYQHYQQPLAHPMGANLSELMGIASYQPIGKLNITGKAIFTHFGADTDSSNWGGNVLKPYVPHPQDYGNKVGQGNTTNLLHLDLTLSYQLKPNMFIDLSQILRRTDAELNEFDNSSSFSSVSFRWNIGQRLHEF</sequence>
<organism evidence="2 3">
    <name type="scientific">Adhaeribacter terrigena</name>
    <dbReference type="NCBI Taxonomy" id="2793070"/>
    <lineage>
        <taxon>Bacteria</taxon>
        <taxon>Pseudomonadati</taxon>
        <taxon>Bacteroidota</taxon>
        <taxon>Cytophagia</taxon>
        <taxon>Cytophagales</taxon>
        <taxon>Hymenobacteraceae</taxon>
        <taxon>Adhaeribacter</taxon>
    </lineage>
</organism>
<proteinExistence type="predicted"/>
<comment type="caution">
    <text evidence="2">The sequence shown here is derived from an EMBL/GenBank/DDBJ whole genome shotgun (WGS) entry which is preliminary data.</text>
</comment>
<protein>
    <recommendedName>
        <fullName evidence="4">Capsule assembly protein Wzi</fullName>
    </recommendedName>
</protein>
<dbReference type="InterPro" id="IPR038636">
    <property type="entry name" value="Wzi_sf"/>
</dbReference>
<gene>
    <name evidence="2" type="ORF">I5M27_10495</name>
</gene>
<feature type="chain" id="PRO_5046228073" description="Capsule assembly protein Wzi" evidence="1">
    <location>
        <begin position="20"/>
        <end position="574"/>
    </location>
</feature>
<dbReference type="EMBL" id="JAEHFX010000004">
    <property type="protein sequence ID" value="MBK0403416.1"/>
    <property type="molecule type" value="Genomic_DNA"/>
</dbReference>
<reference evidence="2 3" key="1">
    <citation type="submission" date="2020-12" db="EMBL/GenBank/DDBJ databases">
        <title>Bacterial novel species Adhaeribacter sp. BT258 isolated from soil.</title>
        <authorList>
            <person name="Jung H.-Y."/>
        </authorList>
    </citation>
    <scope>NUCLEOTIDE SEQUENCE [LARGE SCALE GENOMIC DNA]</scope>
    <source>
        <strain evidence="2 3">BT258</strain>
    </source>
</reference>
<evidence type="ECO:0000256" key="1">
    <source>
        <dbReference type="SAM" id="SignalP"/>
    </source>
</evidence>
<keyword evidence="3" id="KW-1185">Reference proteome</keyword>
<accession>A0ABS1C2Q0</accession>
<dbReference type="RefSeq" id="WP_200506162.1">
    <property type="nucleotide sequence ID" value="NZ_JAEHFX010000004.1"/>
</dbReference>
<feature type="signal peptide" evidence="1">
    <location>
        <begin position="1"/>
        <end position="19"/>
    </location>
</feature>
<evidence type="ECO:0000313" key="2">
    <source>
        <dbReference type="EMBL" id="MBK0403416.1"/>
    </source>
</evidence>
<dbReference type="Proteomes" id="UP000644147">
    <property type="component" value="Unassembled WGS sequence"/>
</dbReference>
<evidence type="ECO:0008006" key="4">
    <source>
        <dbReference type="Google" id="ProtNLM"/>
    </source>
</evidence>